<keyword evidence="1" id="KW-0614">Plasmid</keyword>
<dbReference type="InterPro" id="IPR035944">
    <property type="entry name" value="YfbM-like_sf"/>
</dbReference>
<name>A0AAU9CJS7_9BACT</name>
<dbReference type="Pfam" id="PF08974">
    <property type="entry name" value="DUF1877"/>
    <property type="match status" value="1"/>
</dbReference>
<sequence>MIAGFLMISEDTLESLMPLGPKDLSDRIIEIEENPENENMDIDKLWDILHAFLTGVSASKPIEGDRLSEAIVGTHPFSYESHADFITCTEHDELPEIIHSMEYFDWEVRKKEFNLKEFGRKRIYPTGICKEDPKALIPEMEKPFDRFSNSIRKRYVKNGI</sequence>
<dbReference type="RefSeq" id="WP_338395717.1">
    <property type="nucleotide sequence ID" value="NZ_AP025318.1"/>
</dbReference>
<dbReference type="EMBL" id="AP025318">
    <property type="protein sequence ID" value="BDD12366.1"/>
    <property type="molecule type" value="Genomic_DNA"/>
</dbReference>
<dbReference type="KEGG" id="fax:FUAX_47980"/>
<reference evidence="1 2" key="1">
    <citation type="submission" date="2021-12" db="EMBL/GenBank/DDBJ databases">
        <title>Genome sequencing of bacteria with rrn-lacking chromosome and rrn-plasmid.</title>
        <authorList>
            <person name="Anda M."/>
            <person name="Iwasaki W."/>
        </authorList>
    </citation>
    <scope>NUCLEOTIDE SEQUENCE [LARGE SCALE GENOMIC DNA]</scope>
    <source>
        <strain evidence="1 2">DSM 100852</strain>
        <plasmid evidence="1 2">pFA4</plasmid>
    </source>
</reference>
<geneLocation type="plasmid" evidence="1 2">
    <name>pFA4</name>
</geneLocation>
<organism evidence="1 2">
    <name type="scientific">Fulvitalea axinellae</name>
    <dbReference type="NCBI Taxonomy" id="1182444"/>
    <lineage>
        <taxon>Bacteria</taxon>
        <taxon>Pseudomonadati</taxon>
        <taxon>Bacteroidota</taxon>
        <taxon>Cytophagia</taxon>
        <taxon>Cytophagales</taxon>
        <taxon>Persicobacteraceae</taxon>
        <taxon>Fulvitalea</taxon>
    </lineage>
</organism>
<dbReference type="Proteomes" id="UP001348817">
    <property type="component" value="Plasmid pFA4"/>
</dbReference>
<dbReference type="Gene3D" id="3.40.1760.10">
    <property type="entry name" value="YfbM-like super family"/>
    <property type="match status" value="1"/>
</dbReference>
<proteinExistence type="predicted"/>
<accession>A0AAU9CJS7</accession>
<gene>
    <name evidence="1" type="ORF">FUAX_47980</name>
</gene>
<keyword evidence="2" id="KW-1185">Reference proteome</keyword>
<evidence type="ECO:0000313" key="2">
    <source>
        <dbReference type="Proteomes" id="UP001348817"/>
    </source>
</evidence>
<evidence type="ECO:0000313" key="1">
    <source>
        <dbReference type="EMBL" id="BDD12366.1"/>
    </source>
</evidence>
<protein>
    <submittedName>
        <fullName evidence="1">Uncharacterized protein</fullName>
    </submittedName>
</protein>
<dbReference type="SUPFAM" id="SSF111069">
    <property type="entry name" value="Hypothetical protein yfbM"/>
    <property type="match status" value="1"/>
</dbReference>
<dbReference type="InterPro" id="IPR015068">
    <property type="entry name" value="DUF1877"/>
</dbReference>
<dbReference type="AlphaFoldDB" id="A0AAU9CJS7"/>